<sequence>MKVQFHKASRSLNPGQHIIWLHFIHILHHTLKYLKNHVPIVGSSNVQLQSFISLYNVLHVPKLANNLISIFRLIQVWNCVVTFFHSHLTMGRTIGVTKEQILKLGFINVLDVHHLVYLRQCFYTYSQVSSTFESLGLCLNGCYFSPNTIQEKYQRHEKPTLVPQPVQLFELKVSIPKNPIEEVTNEMSKVSILENPIENVSDDMLIALRKGKQSCVKYHISQLCLLTISLYNIREALKDENWIQAMKEEMKALEKNSTWEIVVIPKDKRVVDLGINYEETFPPIANMNAVRVIPSLATHFGWNLKQFDVKNAFLHGDQEEEAYMKIP</sequence>
<evidence type="ECO:0000313" key="2">
    <source>
        <dbReference type="EMBL" id="RDX84286.1"/>
    </source>
</evidence>
<dbReference type="InterPro" id="IPR013103">
    <property type="entry name" value="RVT_2"/>
</dbReference>
<organism evidence="2 3">
    <name type="scientific">Mucuna pruriens</name>
    <name type="common">Velvet bean</name>
    <name type="synonym">Dolichos pruriens</name>
    <dbReference type="NCBI Taxonomy" id="157652"/>
    <lineage>
        <taxon>Eukaryota</taxon>
        <taxon>Viridiplantae</taxon>
        <taxon>Streptophyta</taxon>
        <taxon>Embryophyta</taxon>
        <taxon>Tracheophyta</taxon>
        <taxon>Spermatophyta</taxon>
        <taxon>Magnoliopsida</taxon>
        <taxon>eudicotyledons</taxon>
        <taxon>Gunneridae</taxon>
        <taxon>Pentapetalae</taxon>
        <taxon>rosids</taxon>
        <taxon>fabids</taxon>
        <taxon>Fabales</taxon>
        <taxon>Fabaceae</taxon>
        <taxon>Papilionoideae</taxon>
        <taxon>50 kb inversion clade</taxon>
        <taxon>NPAAA clade</taxon>
        <taxon>indigoferoid/millettioid clade</taxon>
        <taxon>Phaseoleae</taxon>
        <taxon>Mucuna</taxon>
    </lineage>
</organism>
<proteinExistence type="predicted"/>
<evidence type="ECO:0000259" key="1">
    <source>
        <dbReference type="Pfam" id="PF07727"/>
    </source>
</evidence>
<dbReference type="STRING" id="157652.A0A371G146"/>
<dbReference type="EMBL" id="QJKJ01007090">
    <property type="protein sequence ID" value="RDX84286.1"/>
    <property type="molecule type" value="Genomic_DNA"/>
</dbReference>
<accession>A0A371G146</accession>
<protein>
    <recommendedName>
        <fullName evidence="1">Reverse transcriptase Ty1/copia-type domain-containing protein</fullName>
    </recommendedName>
</protein>
<feature type="domain" description="Reverse transcriptase Ty1/copia-type" evidence="1">
    <location>
        <begin position="274"/>
        <end position="327"/>
    </location>
</feature>
<keyword evidence="3" id="KW-1185">Reference proteome</keyword>
<feature type="non-terminal residue" evidence="2">
    <location>
        <position position="327"/>
    </location>
</feature>
<dbReference type="AlphaFoldDB" id="A0A371G146"/>
<comment type="caution">
    <text evidence="2">The sequence shown here is derived from an EMBL/GenBank/DDBJ whole genome shotgun (WGS) entry which is preliminary data.</text>
</comment>
<name>A0A371G146_MUCPR</name>
<dbReference type="Pfam" id="PF07727">
    <property type="entry name" value="RVT_2"/>
    <property type="match status" value="1"/>
</dbReference>
<dbReference type="Proteomes" id="UP000257109">
    <property type="component" value="Unassembled WGS sequence"/>
</dbReference>
<evidence type="ECO:0000313" key="3">
    <source>
        <dbReference type="Proteomes" id="UP000257109"/>
    </source>
</evidence>
<reference evidence="2" key="1">
    <citation type="submission" date="2018-05" db="EMBL/GenBank/DDBJ databases">
        <title>Draft genome of Mucuna pruriens seed.</title>
        <authorList>
            <person name="Nnadi N.E."/>
            <person name="Vos R."/>
            <person name="Hasami M.H."/>
            <person name="Devisetty U.K."/>
            <person name="Aguiy J.C."/>
        </authorList>
    </citation>
    <scope>NUCLEOTIDE SEQUENCE [LARGE SCALE GENOMIC DNA]</scope>
    <source>
        <strain evidence="2">JCA_2017</strain>
    </source>
</reference>
<gene>
    <name evidence="2" type="ORF">CR513_34679</name>
</gene>